<accession>A0A1B2E1N0</accession>
<evidence type="ECO:0000256" key="7">
    <source>
        <dbReference type="RuleBase" id="RU363032"/>
    </source>
</evidence>
<evidence type="ECO:0000313" key="9">
    <source>
        <dbReference type="EMBL" id="ANY73900.1"/>
    </source>
</evidence>
<keyword evidence="4 7" id="KW-0812">Transmembrane</keyword>
<dbReference type="InterPro" id="IPR000515">
    <property type="entry name" value="MetI-like"/>
</dbReference>
<feature type="transmembrane region" description="Helical" evidence="7">
    <location>
        <begin position="272"/>
        <end position="292"/>
    </location>
</feature>
<evidence type="ECO:0000256" key="3">
    <source>
        <dbReference type="ARBA" id="ARBA00022475"/>
    </source>
</evidence>
<dbReference type="PANTHER" id="PTHR30465:SF0">
    <property type="entry name" value="OLIGOPEPTIDE TRANSPORT SYSTEM PERMEASE PROTEIN APPB"/>
    <property type="match status" value="1"/>
</dbReference>
<dbReference type="EMBL" id="CP016809">
    <property type="protein sequence ID" value="ANY73900.1"/>
    <property type="molecule type" value="Genomic_DNA"/>
</dbReference>
<dbReference type="InterPro" id="IPR035906">
    <property type="entry name" value="MetI-like_sf"/>
</dbReference>
<keyword evidence="6 7" id="KW-0472">Membrane</keyword>
<comment type="subcellular location">
    <subcellularLocation>
        <location evidence="1 7">Cell membrane</location>
        <topology evidence="1 7">Multi-pass membrane protein</topology>
    </subcellularLocation>
</comment>
<evidence type="ECO:0000256" key="5">
    <source>
        <dbReference type="ARBA" id="ARBA00022989"/>
    </source>
</evidence>
<feature type="domain" description="ABC transmembrane type-1" evidence="8">
    <location>
        <begin position="86"/>
        <end position="292"/>
    </location>
</feature>
<dbReference type="AlphaFoldDB" id="A0A1B2E1N0"/>
<dbReference type="GO" id="GO:0055085">
    <property type="term" value="P:transmembrane transport"/>
    <property type="evidence" value="ECO:0007669"/>
    <property type="project" value="InterPro"/>
</dbReference>
<organism evidence="9">
    <name type="scientific">Paenibacillus ihbetae</name>
    <dbReference type="NCBI Taxonomy" id="1870820"/>
    <lineage>
        <taxon>Bacteria</taxon>
        <taxon>Bacillati</taxon>
        <taxon>Bacillota</taxon>
        <taxon>Bacilli</taxon>
        <taxon>Bacillales</taxon>
        <taxon>Paenibacillaceae</taxon>
        <taxon>Paenibacillus</taxon>
    </lineage>
</organism>
<evidence type="ECO:0000256" key="2">
    <source>
        <dbReference type="ARBA" id="ARBA00022448"/>
    </source>
</evidence>
<dbReference type="PANTHER" id="PTHR30465">
    <property type="entry name" value="INNER MEMBRANE ABC TRANSPORTER"/>
    <property type="match status" value="1"/>
</dbReference>
<evidence type="ECO:0000256" key="4">
    <source>
        <dbReference type="ARBA" id="ARBA00022692"/>
    </source>
</evidence>
<keyword evidence="3" id="KW-1003">Cell membrane</keyword>
<feature type="transmembrane region" description="Helical" evidence="7">
    <location>
        <begin position="166"/>
        <end position="189"/>
    </location>
</feature>
<keyword evidence="5 7" id="KW-1133">Transmembrane helix</keyword>
<name>A0A1B2E1N0_9BACL</name>
<sequence length="302" mass="34040">MNLKTQMLKSTIISLLAFSFIVLIVLIPRDINISLDGHKVVADPSFDMNRYLTYIGDFFRQLIEHGSLGPSRYKGQTAEAAALVAVGMSLLVIISALLIGFVVGILKGIADYKLSKTKFNVLGHWTTWLFQSIPDFFLMLFVQWFLVKHVPAVRYFAVEGWEAFALPALLVSIYPIFFIARVTSASLLAQEGKMYILLAKAKGLSDRAVVYKHMLRNGIAAILTHLPGLLVFILSNLLVVEYYRNYPGAAWRLFQALDFNPYTGTGPEYEPGVIIGIAFFFMLIFLVVQWISHSARKYFDPR</sequence>
<dbReference type="GO" id="GO:0005886">
    <property type="term" value="C:plasma membrane"/>
    <property type="evidence" value="ECO:0007669"/>
    <property type="project" value="UniProtKB-SubCell"/>
</dbReference>
<dbReference type="SUPFAM" id="SSF161098">
    <property type="entry name" value="MetI-like"/>
    <property type="match status" value="1"/>
</dbReference>
<dbReference type="CDD" id="cd06261">
    <property type="entry name" value="TM_PBP2"/>
    <property type="match status" value="1"/>
</dbReference>
<feature type="transmembrane region" description="Helical" evidence="7">
    <location>
        <begin position="80"/>
        <end position="106"/>
    </location>
</feature>
<feature type="transmembrane region" description="Helical" evidence="7">
    <location>
        <begin position="127"/>
        <end position="146"/>
    </location>
</feature>
<dbReference type="Pfam" id="PF00528">
    <property type="entry name" value="BPD_transp_1"/>
    <property type="match status" value="1"/>
</dbReference>
<gene>
    <name evidence="9" type="ORF">BBD41_15675</name>
</gene>
<protein>
    <submittedName>
        <fullName evidence="9">ABC transporter permease</fullName>
    </submittedName>
</protein>
<dbReference type="RefSeq" id="WP_099478153.1">
    <property type="nucleotide sequence ID" value="NZ_CP016809.1"/>
</dbReference>
<dbReference type="Gene3D" id="1.10.3720.10">
    <property type="entry name" value="MetI-like"/>
    <property type="match status" value="1"/>
</dbReference>
<evidence type="ECO:0000256" key="1">
    <source>
        <dbReference type="ARBA" id="ARBA00004651"/>
    </source>
</evidence>
<comment type="similarity">
    <text evidence="7">Belongs to the binding-protein-dependent transport system permease family.</text>
</comment>
<evidence type="ECO:0000259" key="8">
    <source>
        <dbReference type="PROSITE" id="PS50928"/>
    </source>
</evidence>
<reference evidence="9" key="1">
    <citation type="submission" date="2016-08" db="EMBL/GenBank/DDBJ databases">
        <title>Complete Genome Seqeunce of Paenibacillus sp. nov. IHBB 9852 from high altitute lake of Indian trans-Himalayas.</title>
        <authorList>
            <person name="Kiran S."/>
            <person name="Swarnkar M.K."/>
            <person name="Rana A."/>
            <person name="Tewari R."/>
            <person name="Gulati A."/>
        </authorList>
    </citation>
    <scope>NUCLEOTIDE SEQUENCE [LARGE SCALE GENOMIC DNA]</scope>
    <source>
        <strain evidence="9">IHBB 9852</strain>
    </source>
</reference>
<proteinExistence type="inferred from homology"/>
<dbReference type="PROSITE" id="PS50928">
    <property type="entry name" value="ABC_TM1"/>
    <property type="match status" value="1"/>
</dbReference>
<dbReference type="KEGG" id="pib:BBD41_15675"/>
<feature type="transmembrane region" description="Helical" evidence="7">
    <location>
        <begin position="7"/>
        <end position="27"/>
    </location>
</feature>
<evidence type="ECO:0000256" key="6">
    <source>
        <dbReference type="ARBA" id="ARBA00023136"/>
    </source>
</evidence>
<keyword evidence="2 7" id="KW-0813">Transport</keyword>
<feature type="transmembrane region" description="Helical" evidence="7">
    <location>
        <begin position="219"/>
        <end position="239"/>
    </location>
</feature>